<organism evidence="12 13">
    <name type="scientific">Pontiella agarivorans</name>
    <dbReference type="NCBI Taxonomy" id="3038953"/>
    <lineage>
        <taxon>Bacteria</taxon>
        <taxon>Pseudomonadati</taxon>
        <taxon>Kiritimatiellota</taxon>
        <taxon>Kiritimatiellia</taxon>
        <taxon>Kiritimatiellales</taxon>
        <taxon>Pontiellaceae</taxon>
        <taxon>Pontiella</taxon>
    </lineage>
</organism>
<dbReference type="Pfam" id="PF07992">
    <property type="entry name" value="Pyr_redox_2"/>
    <property type="match status" value="1"/>
</dbReference>
<feature type="domain" description="FAD/NAD(P)-binding" evidence="11">
    <location>
        <begin position="38"/>
        <end position="352"/>
    </location>
</feature>
<evidence type="ECO:0000256" key="2">
    <source>
        <dbReference type="ARBA" id="ARBA00007532"/>
    </source>
</evidence>
<keyword evidence="8 9" id="KW-0676">Redox-active center</keyword>
<protein>
    <submittedName>
        <fullName evidence="12">Mercuric reductase</fullName>
    </submittedName>
</protein>
<evidence type="ECO:0000256" key="3">
    <source>
        <dbReference type="ARBA" id="ARBA00022630"/>
    </source>
</evidence>
<reference evidence="12 13" key="1">
    <citation type="journal article" date="2024" name="Appl. Environ. Microbiol.">
        <title>Pontiella agarivorans sp. nov., a novel marine anaerobic bacterium capable of degrading macroalgal polysaccharides and fixing nitrogen.</title>
        <authorList>
            <person name="Liu N."/>
            <person name="Kivenson V."/>
            <person name="Peng X."/>
            <person name="Cui Z."/>
            <person name="Lankiewicz T.S."/>
            <person name="Gosselin K.M."/>
            <person name="English C.J."/>
            <person name="Blair E.M."/>
            <person name="O'Malley M.A."/>
            <person name="Valentine D.L."/>
        </authorList>
    </citation>
    <scope>NUCLEOTIDE SEQUENCE [LARGE SCALE GENOMIC DNA]</scope>
    <source>
        <strain evidence="12 13">NLcol2</strain>
    </source>
</reference>
<keyword evidence="5" id="KW-0521">NADP</keyword>
<accession>A0ABU5MVM7</accession>
<comment type="caution">
    <text evidence="12">The sequence shown here is derived from an EMBL/GenBank/DDBJ whole genome shotgun (WGS) entry which is preliminary data.</text>
</comment>
<evidence type="ECO:0000313" key="12">
    <source>
        <dbReference type="EMBL" id="MDZ8118222.1"/>
    </source>
</evidence>
<dbReference type="SUPFAM" id="SSF55424">
    <property type="entry name" value="FAD/NAD-linked reductases, dimerisation (C-terminal) domain"/>
    <property type="match status" value="1"/>
</dbReference>
<dbReference type="Proteomes" id="UP001290861">
    <property type="component" value="Unassembled WGS sequence"/>
</dbReference>
<dbReference type="PRINTS" id="PR00411">
    <property type="entry name" value="PNDRDTASEI"/>
</dbReference>
<dbReference type="NCBIfam" id="NF004991">
    <property type="entry name" value="PRK06370.1-3"/>
    <property type="match status" value="1"/>
</dbReference>
<dbReference type="PROSITE" id="PS00076">
    <property type="entry name" value="PYRIDINE_REDOX_1"/>
    <property type="match status" value="1"/>
</dbReference>
<gene>
    <name evidence="12" type="ORF">P9H32_06225</name>
</gene>
<dbReference type="PANTHER" id="PTHR43014:SF2">
    <property type="entry name" value="MERCURIC REDUCTASE"/>
    <property type="match status" value="1"/>
</dbReference>
<keyword evidence="7" id="KW-1015">Disulfide bond</keyword>
<dbReference type="RefSeq" id="WP_322608020.1">
    <property type="nucleotide sequence ID" value="NZ_JARVCO010000007.1"/>
</dbReference>
<dbReference type="InterPro" id="IPR001100">
    <property type="entry name" value="Pyr_nuc-diS_OxRdtase"/>
</dbReference>
<dbReference type="PIRSF" id="PIRSF000350">
    <property type="entry name" value="Mercury_reductase_MerA"/>
    <property type="match status" value="1"/>
</dbReference>
<dbReference type="InterPro" id="IPR036188">
    <property type="entry name" value="FAD/NAD-bd_sf"/>
</dbReference>
<dbReference type="InterPro" id="IPR012999">
    <property type="entry name" value="Pyr_OxRdtase_I_AS"/>
</dbReference>
<dbReference type="PRINTS" id="PR00368">
    <property type="entry name" value="FADPNR"/>
</dbReference>
<evidence type="ECO:0000256" key="8">
    <source>
        <dbReference type="ARBA" id="ARBA00023284"/>
    </source>
</evidence>
<feature type="domain" description="Pyridine nucleotide-disulphide oxidoreductase dimerisation" evidence="10">
    <location>
        <begin position="374"/>
        <end position="481"/>
    </location>
</feature>
<keyword evidence="6 9" id="KW-0560">Oxidoreductase</keyword>
<dbReference type="InterPro" id="IPR004099">
    <property type="entry name" value="Pyr_nucl-diS_OxRdtase_dimer"/>
</dbReference>
<dbReference type="InterPro" id="IPR023753">
    <property type="entry name" value="FAD/NAD-binding_dom"/>
</dbReference>
<evidence type="ECO:0000256" key="4">
    <source>
        <dbReference type="ARBA" id="ARBA00022827"/>
    </source>
</evidence>
<comment type="similarity">
    <text evidence="2 9">Belongs to the class-I pyridine nucleotide-disulfide oxidoreductase family.</text>
</comment>
<dbReference type="SUPFAM" id="SSF51905">
    <property type="entry name" value="FAD/NAD(P)-binding domain"/>
    <property type="match status" value="1"/>
</dbReference>
<proteinExistence type="inferred from homology"/>
<evidence type="ECO:0000256" key="1">
    <source>
        <dbReference type="ARBA" id="ARBA00001974"/>
    </source>
</evidence>
<evidence type="ECO:0000256" key="5">
    <source>
        <dbReference type="ARBA" id="ARBA00022857"/>
    </source>
</evidence>
<evidence type="ECO:0000256" key="6">
    <source>
        <dbReference type="ARBA" id="ARBA00023002"/>
    </source>
</evidence>
<keyword evidence="3 9" id="KW-0285">Flavoprotein</keyword>
<comment type="cofactor">
    <cofactor evidence="1">
        <name>FAD</name>
        <dbReference type="ChEBI" id="CHEBI:57692"/>
    </cofactor>
</comment>
<sequence length="508" mass="54465">MTEEWNVQPAPMDEHNRKLVDNVHPADWRNPTPDGTYNLVAIGAGTAGLISAIGTAGLGGKVALIERHLMGGDCLNVGCVPSKALIASSHLAARMRHAAEFGLTPSEVPASDFPKVMERLRRIRAGISENDSAKRYTEKGVDVFIGEGKFTGRSTIEVDGQTIRFKKAVITTGARAVDPDIPGLAEAGYLTNETVFNLTERPEHLIVIGGGPIGCELAQAFRRLGSKVTIIERDRFLPREDPEASAILADSFKRDGIEVLLESAVEKVSSDGGTKTVHIVRNGNALTVDGDRIMVGIGRAPNVDHLGLEAAGVKADPRKGIVVDDNLRTSNPNIFAAGDCCMPYKFTHAADAAAQIVIQNALFGGRKKLSAANMPWCTYTAPEIAHVGMYEHDAADQGIETDAYKFEMAENDRAQAEGDAEGFVKVVVKKGTDKILGATIVAAHAGEMISEISVAMAAGMGLGKIGGVIHPYPTQSEAIKRVAGLYNQTRLTPTIAKLMKKWLTWQRR</sequence>
<dbReference type="InterPro" id="IPR016156">
    <property type="entry name" value="FAD/NAD-linked_Rdtase_dimer_sf"/>
</dbReference>
<evidence type="ECO:0000256" key="9">
    <source>
        <dbReference type="RuleBase" id="RU003691"/>
    </source>
</evidence>
<evidence type="ECO:0000256" key="7">
    <source>
        <dbReference type="ARBA" id="ARBA00023157"/>
    </source>
</evidence>
<evidence type="ECO:0000259" key="10">
    <source>
        <dbReference type="Pfam" id="PF02852"/>
    </source>
</evidence>
<keyword evidence="4 9" id="KW-0274">FAD</keyword>
<evidence type="ECO:0000313" key="13">
    <source>
        <dbReference type="Proteomes" id="UP001290861"/>
    </source>
</evidence>
<dbReference type="Pfam" id="PF02852">
    <property type="entry name" value="Pyr_redox_dim"/>
    <property type="match status" value="1"/>
</dbReference>
<dbReference type="EMBL" id="JARVCO010000007">
    <property type="protein sequence ID" value="MDZ8118222.1"/>
    <property type="molecule type" value="Genomic_DNA"/>
</dbReference>
<dbReference type="Gene3D" id="3.30.390.30">
    <property type="match status" value="1"/>
</dbReference>
<dbReference type="PANTHER" id="PTHR43014">
    <property type="entry name" value="MERCURIC REDUCTASE"/>
    <property type="match status" value="1"/>
</dbReference>
<keyword evidence="13" id="KW-1185">Reference proteome</keyword>
<dbReference type="Gene3D" id="3.50.50.60">
    <property type="entry name" value="FAD/NAD(P)-binding domain"/>
    <property type="match status" value="2"/>
</dbReference>
<name>A0ABU5MVM7_9BACT</name>
<evidence type="ECO:0000259" key="11">
    <source>
        <dbReference type="Pfam" id="PF07992"/>
    </source>
</evidence>